<evidence type="ECO:0000256" key="1">
    <source>
        <dbReference type="SAM" id="MobiDB-lite"/>
    </source>
</evidence>
<keyword evidence="3" id="KW-1185">Reference proteome</keyword>
<proteinExistence type="predicted"/>
<protein>
    <submittedName>
        <fullName evidence="2">Uncharacterized protein</fullName>
    </submittedName>
</protein>
<sequence length="475" mass="52268">MGRVNKRVEKAGDEKTPIRLTRLRAAIAGAPKIMRGLDARNRASESLPPDPERISAREVLRRLPRSHPKYRAKIKIVWNSRHSLSTAARRGGSASDENPGHEAESRPAPAEEVAWKRTIIKVRRSTEVKAEPKPDPIATELRRLPQTPPPKAFLPQDVLPQDVLPDIESPPNPRSLIKFRTEGLFDRKRPSSRAEEDGSGHNSEASTVMPGARRLSSREEFEDFERQGKSGKRHDALESAADDLCSSLSNSAPLEGPSSKRQRVSASADVVLPSVEDGNDAGVFRTPSVQSVEGDGDAVGRDFLLSDILPLTPQSRQELSFEIYRDPSGDNRGSVDLDAVASPKSDTRSSFSGSSCFSSLESPSPADGTFMAEPRVHPGWRAQNHEMGRGCSVHACFQGSGCPRCSNGRKLRLRHDAWRSRCDHYFEEQAAWADAANHPVAAAGGNDIRMGYMGFLLEDSTWRALSRQGFCITRR</sequence>
<dbReference type="STRING" id="94208.A0A2S4L7H4"/>
<feature type="region of interest" description="Disordered" evidence="1">
    <location>
        <begin position="125"/>
        <end position="241"/>
    </location>
</feature>
<feature type="compositionally biased region" description="Basic and acidic residues" evidence="1">
    <location>
        <begin position="179"/>
        <end position="199"/>
    </location>
</feature>
<dbReference type="OrthoDB" id="5105924at2759"/>
<feature type="compositionally biased region" description="Basic and acidic residues" evidence="1">
    <location>
        <begin position="125"/>
        <end position="134"/>
    </location>
</feature>
<evidence type="ECO:0000313" key="3">
    <source>
        <dbReference type="Proteomes" id="UP000237481"/>
    </source>
</evidence>
<feature type="region of interest" description="Disordered" evidence="1">
    <location>
        <begin position="332"/>
        <end position="369"/>
    </location>
</feature>
<gene>
    <name evidence="2" type="ORF">TPAR_01448</name>
</gene>
<dbReference type="EMBL" id="PKSG01000149">
    <property type="protein sequence ID" value="POR38351.1"/>
    <property type="molecule type" value="Genomic_DNA"/>
</dbReference>
<name>A0A2S4L7H4_9HYPO</name>
<organism evidence="2 3">
    <name type="scientific">Tolypocladium paradoxum</name>
    <dbReference type="NCBI Taxonomy" id="94208"/>
    <lineage>
        <taxon>Eukaryota</taxon>
        <taxon>Fungi</taxon>
        <taxon>Dikarya</taxon>
        <taxon>Ascomycota</taxon>
        <taxon>Pezizomycotina</taxon>
        <taxon>Sordariomycetes</taxon>
        <taxon>Hypocreomycetidae</taxon>
        <taxon>Hypocreales</taxon>
        <taxon>Ophiocordycipitaceae</taxon>
        <taxon>Tolypocladium</taxon>
    </lineage>
</organism>
<feature type="compositionally biased region" description="Basic and acidic residues" evidence="1">
    <location>
        <begin position="216"/>
        <end position="237"/>
    </location>
</feature>
<comment type="caution">
    <text evidence="2">The sequence shown here is derived from an EMBL/GenBank/DDBJ whole genome shotgun (WGS) entry which is preliminary data.</text>
</comment>
<feature type="region of interest" description="Disordered" evidence="1">
    <location>
        <begin position="87"/>
        <end position="112"/>
    </location>
</feature>
<evidence type="ECO:0000313" key="2">
    <source>
        <dbReference type="EMBL" id="POR38351.1"/>
    </source>
</evidence>
<accession>A0A2S4L7H4</accession>
<reference evidence="2 3" key="1">
    <citation type="submission" date="2018-01" db="EMBL/GenBank/DDBJ databases">
        <title>Harnessing the power of phylogenomics to disentangle the directionality and signatures of interkingdom host jumping in the parasitic fungal genus Tolypocladium.</title>
        <authorList>
            <person name="Quandt C.A."/>
            <person name="Patterson W."/>
            <person name="Spatafora J.W."/>
        </authorList>
    </citation>
    <scope>NUCLEOTIDE SEQUENCE [LARGE SCALE GENOMIC DNA]</scope>
    <source>
        <strain evidence="2 3">NRBC 100945</strain>
    </source>
</reference>
<dbReference type="AlphaFoldDB" id="A0A2S4L7H4"/>
<feature type="region of interest" description="Disordered" evidence="1">
    <location>
        <begin position="248"/>
        <end position="267"/>
    </location>
</feature>
<dbReference type="Proteomes" id="UP000237481">
    <property type="component" value="Unassembled WGS sequence"/>
</dbReference>
<feature type="compositionally biased region" description="Low complexity" evidence="1">
    <location>
        <begin position="348"/>
        <end position="364"/>
    </location>
</feature>